<reference evidence="1" key="1">
    <citation type="submission" date="2024-02" db="EMBL/GenBank/DDBJ databases">
        <title>Metagenome Assembled Genome of Zalaria obscura JY119.</title>
        <authorList>
            <person name="Vighnesh L."/>
            <person name="Jagadeeshwari U."/>
            <person name="Venkata Ramana C."/>
            <person name="Sasikala C."/>
        </authorList>
    </citation>
    <scope>NUCLEOTIDE SEQUENCE</scope>
    <source>
        <strain evidence="1">JY119</strain>
    </source>
</reference>
<dbReference type="Proteomes" id="UP001320706">
    <property type="component" value="Unassembled WGS sequence"/>
</dbReference>
<evidence type="ECO:0000313" key="1">
    <source>
        <dbReference type="EMBL" id="KAK8201895.1"/>
    </source>
</evidence>
<dbReference type="EMBL" id="JAMKPW020000033">
    <property type="protein sequence ID" value="KAK8201895.1"/>
    <property type="molecule type" value="Genomic_DNA"/>
</dbReference>
<keyword evidence="2" id="KW-1185">Reference proteome</keyword>
<gene>
    <name evidence="1" type="ORF">M8818_005419</name>
</gene>
<name>A0ACC3SB17_9PEZI</name>
<proteinExistence type="predicted"/>
<accession>A0ACC3SB17</accession>
<organism evidence="1 2">
    <name type="scientific">Zalaria obscura</name>
    <dbReference type="NCBI Taxonomy" id="2024903"/>
    <lineage>
        <taxon>Eukaryota</taxon>
        <taxon>Fungi</taxon>
        <taxon>Dikarya</taxon>
        <taxon>Ascomycota</taxon>
        <taxon>Pezizomycotina</taxon>
        <taxon>Dothideomycetes</taxon>
        <taxon>Dothideomycetidae</taxon>
        <taxon>Dothideales</taxon>
        <taxon>Zalariaceae</taxon>
        <taxon>Zalaria</taxon>
    </lineage>
</organism>
<comment type="caution">
    <text evidence="1">The sequence shown here is derived from an EMBL/GenBank/DDBJ whole genome shotgun (WGS) entry which is preliminary data.</text>
</comment>
<sequence length="66" mass="7303">MPMATQNMGSVAVAGLTALPWEQRPGVLFDLGSRRTYWLKVRTGVPRAKAWSNLRAWDPLSSAFLA</sequence>
<evidence type="ECO:0000313" key="2">
    <source>
        <dbReference type="Proteomes" id="UP001320706"/>
    </source>
</evidence>
<protein>
    <submittedName>
        <fullName evidence="1">Uncharacterized protein</fullName>
    </submittedName>
</protein>